<dbReference type="HAMAP" id="MF_00340">
    <property type="entry name" value="Ribosomal_bL32"/>
    <property type="match status" value="1"/>
</dbReference>
<dbReference type="GO" id="GO:0003735">
    <property type="term" value="F:structural constituent of ribosome"/>
    <property type="evidence" value="ECO:0007669"/>
    <property type="project" value="InterPro"/>
</dbReference>
<dbReference type="InterPro" id="IPR011332">
    <property type="entry name" value="Ribosomal_zn-bd"/>
</dbReference>
<dbReference type="SUPFAM" id="SSF57829">
    <property type="entry name" value="Zn-binding ribosomal proteins"/>
    <property type="match status" value="1"/>
</dbReference>
<proteinExistence type="inferred from homology"/>
<gene>
    <name evidence="5" type="primary">rpmF</name>
    <name evidence="7" type="ORF">BCAL_0016</name>
</gene>
<evidence type="ECO:0000256" key="3">
    <source>
        <dbReference type="ARBA" id="ARBA00023274"/>
    </source>
</evidence>
<dbReference type="AlphaFoldDB" id="A0A087ACC3"/>
<dbReference type="eggNOG" id="ENOG5031Y86">
    <property type="taxonomic scope" value="Bacteria"/>
</dbReference>
<feature type="region of interest" description="Disordered" evidence="6">
    <location>
        <begin position="1"/>
        <end position="25"/>
    </location>
</feature>
<dbReference type="InterPro" id="IPR002677">
    <property type="entry name" value="Ribosomal_bL32"/>
</dbReference>
<reference evidence="7 8" key="1">
    <citation type="submission" date="2014-03" db="EMBL/GenBank/DDBJ databases">
        <title>Genomics of Bifidobacteria.</title>
        <authorList>
            <person name="Ventura M."/>
            <person name="Milani C."/>
            <person name="Lugli G.A."/>
        </authorList>
    </citation>
    <scope>NUCLEOTIDE SEQUENCE [LARGE SCALE GENOMIC DNA]</scope>
    <source>
        <strain evidence="7 8">DSM 23973</strain>
    </source>
</reference>
<evidence type="ECO:0000256" key="5">
    <source>
        <dbReference type="HAMAP-Rule" id="MF_00340"/>
    </source>
</evidence>
<comment type="caution">
    <text evidence="7">The sequence shown here is derived from an EMBL/GenBank/DDBJ whole genome shotgun (WGS) entry which is preliminary data.</text>
</comment>
<organism evidence="7 8">
    <name type="scientific">Bifidobacterium callitrichos DSM 23973</name>
    <dbReference type="NCBI Taxonomy" id="1437609"/>
    <lineage>
        <taxon>Bacteria</taxon>
        <taxon>Bacillati</taxon>
        <taxon>Actinomycetota</taxon>
        <taxon>Actinomycetes</taxon>
        <taxon>Bifidobacteriales</taxon>
        <taxon>Bifidobacteriaceae</taxon>
        <taxon>Bifidobacterium</taxon>
    </lineage>
</organism>
<keyword evidence="2 5" id="KW-0689">Ribosomal protein</keyword>
<keyword evidence="3 5" id="KW-0687">Ribonucleoprotein</keyword>
<dbReference type="OrthoDB" id="9807363at2"/>
<sequence>MALPKERKSRANTRTRRSQWKAQAPQLATVITPEGETVQVPQNLAPAVRKGYVKP</sequence>
<comment type="similarity">
    <text evidence="1 5">Belongs to the bacterial ribosomal protein bL32 family.</text>
</comment>
<dbReference type="NCBIfam" id="TIGR01031">
    <property type="entry name" value="rpmF_bact"/>
    <property type="match status" value="1"/>
</dbReference>
<protein>
    <recommendedName>
        <fullName evidence="4 5">Large ribosomal subunit protein bL32</fullName>
    </recommendedName>
</protein>
<dbReference type="Pfam" id="PF01783">
    <property type="entry name" value="Ribosomal_L32p"/>
    <property type="match status" value="1"/>
</dbReference>
<dbReference type="GO" id="GO:0015934">
    <property type="term" value="C:large ribosomal subunit"/>
    <property type="evidence" value="ECO:0007669"/>
    <property type="project" value="InterPro"/>
</dbReference>
<evidence type="ECO:0000256" key="4">
    <source>
        <dbReference type="ARBA" id="ARBA00035178"/>
    </source>
</evidence>
<dbReference type="Proteomes" id="UP000029072">
    <property type="component" value="Unassembled WGS sequence"/>
</dbReference>
<name>A0A087ACC3_9BIFI</name>
<evidence type="ECO:0000256" key="6">
    <source>
        <dbReference type="SAM" id="MobiDB-lite"/>
    </source>
</evidence>
<dbReference type="STRING" id="1437609.BCAL_0016"/>
<dbReference type="EMBL" id="JGYS01000001">
    <property type="protein sequence ID" value="KFI56423.1"/>
    <property type="molecule type" value="Genomic_DNA"/>
</dbReference>
<feature type="compositionally biased region" description="Basic residues" evidence="6">
    <location>
        <begin position="7"/>
        <end position="19"/>
    </location>
</feature>
<evidence type="ECO:0000313" key="7">
    <source>
        <dbReference type="EMBL" id="KFI56423.1"/>
    </source>
</evidence>
<dbReference type="GO" id="GO:0006412">
    <property type="term" value="P:translation"/>
    <property type="evidence" value="ECO:0007669"/>
    <property type="project" value="UniProtKB-UniRule"/>
</dbReference>
<dbReference type="RefSeq" id="WP_043167075.1">
    <property type="nucleotide sequence ID" value="NZ_JDUV01000021.1"/>
</dbReference>
<accession>A0A087ACC3</accession>
<evidence type="ECO:0000256" key="1">
    <source>
        <dbReference type="ARBA" id="ARBA00008560"/>
    </source>
</evidence>
<evidence type="ECO:0000313" key="8">
    <source>
        <dbReference type="Proteomes" id="UP000029072"/>
    </source>
</evidence>
<evidence type="ECO:0000256" key="2">
    <source>
        <dbReference type="ARBA" id="ARBA00022980"/>
    </source>
</evidence>